<dbReference type="PATRIC" id="fig|1121318.3.peg.499"/>
<name>A0A0L6ZDP1_9CLOT</name>
<keyword evidence="1" id="KW-0946">Virion</keyword>
<dbReference type="Gene3D" id="3.30.200.20">
    <property type="entry name" value="Phosphorylase Kinase, domain 1"/>
    <property type="match status" value="1"/>
</dbReference>
<organism evidence="1 2">
    <name type="scientific">Clostridium homopropionicum DSM 5847</name>
    <dbReference type="NCBI Taxonomy" id="1121318"/>
    <lineage>
        <taxon>Bacteria</taxon>
        <taxon>Bacillati</taxon>
        <taxon>Bacillota</taxon>
        <taxon>Clostridia</taxon>
        <taxon>Eubacteriales</taxon>
        <taxon>Clostridiaceae</taxon>
        <taxon>Clostridium</taxon>
    </lineage>
</organism>
<evidence type="ECO:0000313" key="1">
    <source>
        <dbReference type="EMBL" id="KOA20908.1"/>
    </source>
</evidence>
<sequence length="349" mass="41485">MKDGRLLKNDTELSEKEARIINKILKNFDISALNIEKVRSVYKIKTASGNLCLKRLKHGKNKAENGNELVNLLERNGFNQVPKYYKTKENNLFIKYKGLYFYLTEWIDGKECNLDEIKEVEACARLLANFHKATSNVEANKFNIRNNIKSWPEVYKKKVYDIKNYEKIIANKKIPTSFDIYFKENINFFLNRAMLSLKILNTSEYYKITSNSKGNTLCHDSFYYQNVIKKDDEYYIIDLDSIVIDLQIKDLGKFIRRLMSKKSYKWDFSKALKIIEAYSTIKKLDKPQLEVMLAIIIFPHTFWKLGRKRYIKCKHWSEQKFNHKLKKIIANMELEEKFTEDFLAYLDKI</sequence>
<dbReference type="InterPro" id="IPR011009">
    <property type="entry name" value="Kinase-like_dom_sf"/>
</dbReference>
<dbReference type="GO" id="GO:0042601">
    <property type="term" value="C:endospore-forming forespore"/>
    <property type="evidence" value="ECO:0007669"/>
    <property type="project" value="TreeGrafter"/>
</dbReference>
<keyword evidence="2" id="KW-1185">Reference proteome</keyword>
<dbReference type="NCBIfam" id="TIGR02906">
    <property type="entry name" value="spore_CotS"/>
    <property type="match status" value="1"/>
</dbReference>
<dbReference type="STRING" id="36844.SAMN04488501_104224"/>
<proteinExistence type="predicted"/>
<reference evidence="2" key="1">
    <citation type="submission" date="2015-08" db="EMBL/GenBank/DDBJ databases">
        <title>Genome sequence of the strict anaerobe Clostridium homopropionicum LuHBu1 (DSM 5847T).</title>
        <authorList>
            <person name="Poehlein A."/>
            <person name="Beck M."/>
            <person name="Schiel-Bengelsdorf B."/>
            <person name="Bengelsdorf F.R."/>
            <person name="Daniel R."/>
            <person name="Duerre P."/>
        </authorList>
    </citation>
    <scope>NUCLEOTIDE SEQUENCE [LARGE SCALE GENOMIC DNA]</scope>
    <source>
        <strain evidence="2">DSM 5847</strain>
    </source>
</reference>
<dbReference type="EMBL" id="LHUR01000011">
    <property type="protein sequence ID" value="KOA20908.1"/>
    <property type="molecule type" value="Genomic_DNA"/>
</dbReference>
<dbReference type="Gene3D" id="3.90.1200.10">
    <property type="match status" value="1"/>
</dbReference>
<dbReference type="PANTHER" id="PTHR39179:SF1">
    <property type="entry name" value="SPORE COAT PROTEIN I"/>
    <property type="match status" value="1"/>
</dbReference>
<dbReference type="PANTHER" id="PTHR39179">
    <property type="entry name" value="SPORE COAT PROTEIN I"/>
    <property type="match status" value="1"/>
</dbReference>
<dbReference type="InterPro" id="IPR047175">
    <property type="entry name" value="CotS-like"/>
</dbReference>
<evidence type="ECO:0000313" key="2">
    <source>
        <dbReference type="Proteomes" id="UP000037043"/>
    </source>
</evidence>
<dbReference type="RefSeq" id="WP_052220093.1">
    <property type="nucleotide sequence ID" value="NZ_LHUR01000011.1"/>
</dbReference>
<gene>
    <name evidence="1" type="primary">cotI_2</name>
    <name evidence="1" type="ORF">CLHOM_04960</name>
</gene>
<dbReference type="Proteomes" id="UP000037043">
    <property type="component" value="Unassembled WGS sequence"/>
</dbReference>
<comment type="caution">
    <text evidence="1">The sequence shown here is derived from an EMBL/GenBank/DDBJ whole genome shotgun (WGS) entry which is preliminary data.</text>
</comment>
<dbReference type="InterPro" id="IPR014255">
    <property type="entry name" value="Spore_coat_CotS"/>
</dbReference>
<dbReference type="SUPFAM" id="SSF56112">
    <property type="entry name" value="Protein kinase-like (PK-like)"/>
    <property type="match status" value="1"/>
</dbReference>
<keyword evidence="1" id="KW-0167">Capsid protein</keyword>
<dbReference type="AlphaFoldDB" id="A0A0L6ZDP1"/>
<protein>
    <submittedName>
        <fullName evidence="1">Spore coat protein I</fullName>
    </submittedName>
</protein>
<accession>A0A0L6ZDP1</accession>